<sequence length="318" mass="35984">MATAIYKAATVTLDKDLESQMTRKKDVEMETEDLLEKLTCTLKLICVDQKLVDHPYFTRSKGPADSFPRQSSDRGKAVMGDNNEEVSLTDVVVAQPTVAEQKEFIMQLMQQIAEMRVEMQMRQDLPPLGFAANVDEGRPPIYFPSSNMDSTQNQPSTPVQNPSVIDLTTQNPQYASASYQTPSPLQNNHPQIPPHPRNTHHQTAPPPQIQNQNQNQNALNPQTPHNHLNQNTNPQAYQQNYQTAQNAQSPSEAPPLPKRSTFQVPVPVEHVVHDSKLGHYEEQEKEWRANKDVRVDIKEEIKKAMKELQFIPDIAGLR</sequence>
<feature type="region of interest" description="Disordered" evidence="1">
    <location>
        <begin position="140"/>
        <end position="233"/>
    </location>
</feature>
<comment type="caution">
    <text evidence="2">The sequence shown here is derived from an EMBL/GenBank/DDBJ whole genome shotgun (WGS) entry which is preliminary data.</text>
</comment>
<name>A0A6N2BI63_SOLCI</name>
<evidence type="ECO:0000256" key="1">
    <source>
        <dbReference type="SAM" id="MobiDB-lite"/>
    </source>
</evidence>
<evidence type="ECO:0000313" key="2">
    <source>
        <dbReference type="EMBL" id="TMW92619.1"/>
    </source>
</evidence>
<feature type="compositionally biased region" description="Low complexity" evidence="1">
    <location>
        <begin position="209"/>
        <end position="233"/>
    </location>
</feature>
<reference evidence="2" key="1">
    <citation type="submission" date="2019-05" db="EMBL/GenBank/DDBJ databases">
        <title>The de novo reference genome and transcriptome assemblies of the wild tomato species Solanum chilense.</title>
        <authorList>
            <person name="Stam R."/>
            <person name="Nosenko T."/>
            <person name="Hoerger A.C."/>
            <person name="Stephan W."/>
            <person name="Seidel M.A."/>
            <person name="Kuhn J.M.M."/>
            <person name="Haberer G."/>
            <person name="Tellier A."/>
        </authorList>
    </citation>
    <scope>NUCLEOTIDE SEQUENCE</scope>
    <source>
        <tissue evidence="2">Mature leaves</tissue>
    </source>
</reference>
<accession>A0A6N2BI63</accession>
<protein>
    <submittedName>
        <fullName evidence="2">Uncharacterized protein</fullName>
    </submittedName>
</protein>
<proteinExistence type="predicted"/>
<dbReference type="AlphaFoldDB" id="A0A6N2BI63"/>
<dbReference type="EMBL" id="RXGB01003263">
    <property type="protein sequence ID" value="TMW92619.1"/>
    <property type="molecule type" value="Genomic_DNA"/>
</dbReference>
<gene>
    <name evidence="2" type="ORF">EJD97_012787</name>
</gene>
<organism evidence="2">
    <name type="scientific">Solanum chilense</name>
    <name type="common">Tomato</name>
    <name type="synonym">Lycopersicon chilense</name>
    <dbReference type="NCBI Taxonomy" id="4083"/>
    <lineage>
        <taxon>Eukaryota</taxon>
        <taxon>Viridiplantae</taxon>
        <taxon>Streptophyta</taxon>
        <taxon>Embryophyta</taxon>
        <taxon>Tracheophyta</taxon>
        <taxon>Spermatophyta</taxon>
        <taxon>Magnoliopsida</taxon>
        <taxon>eudicotyledons</taxon>
        <taxon>Gunneridae</taxon>
        <taxon>Pentapetalae</taxon>
        <taxon>asterids</taxon>
        <taxon>lamiids</taxon>
        <taxon>Solanales</taxon>
        <taxon>Solanaceae</taxon>
        <taxon>Solanoideae</taxon>
        <taxon>Solaneae</taxon>
        <taxon>Solanum</taxon>
        <taxon>Solanum subgen. Lycopersicon</taxon>
    </lineage>
</organism>
<feature type="compositionally biased region" description="Polar residues" evidence="1">
    <location>
        <begin position="144"/>
        <end position="190"/>
    </location>
</feature>
<feature type="region of interest" description="Disordered" evidence="1">
    <location>
        <begin position="241"/>
        <end position="260"/>
    </location>
</feature>